<dbReference type="AlphaFoldDB" id="A0A0D8FUB4"/>
<protein>
    <submittedName>
        <fullName evidence="2">Uncharacterized protein</fullName>
    </submittedName>
</protein>
<keyword evidence="3" id="KW-1185">Reference proteome</keyword>
<feature type="transmembrane region" description="Helical" evidence="1">
    <location>
        <begin position="91"/>
        <end position="111"/>
    </location>
</feature>
<accession>A0A0D8FUB4</accession>
<keyword evidence="1" id="KW-1133">Transmembrane helix</keyword>
<gene>
    <name evidence="2" type="ORF">FEAC_13670</name>
</gene>
<evidence type="ECO:0000256" key="1">
    <source>
        <dbReference type="SAM" id="Phobius"/>
    </source>
</evidence>
<keyword evidence="1" id="KW-0472">Membrane</keyword>
<feature type="transmembrane region" description="Helical" evidence="1">
    <location>
        <begin position="64"/>
        <end position="85"/>
    </location>
</feature>
<proteinExistence type="predicted"/>
<dbReference type="GeneID" id="78372576"/>
<organism evidence="2 3">
    <name type="scientific">Ferrimicrobium acidiphilum DSM 19497</name>
    <dbReference type="NCBI Taxonomy" id="1121877"/>
    <lineage>
        <taxon>Bacteria</taxon>
        <taxon>Bacillati</taxon>
        <taxon>Actinomycetota</taxon>
        <taxon>Acidimicrobiia</taxon>
        <taxon>Acidimicrobiales</taxon>
        <taxon>Acidimicrobiaceae</taxon>
        <taxon>Ferrimicrobium</taxon>
    </lineage>
</organism>
<dbReference type="Proteomes" id="UP000032336">
    <property type="component" value="Unassembled WGS sequence"/>
</dbReference>
<dbReference type="RefSeq" id="WP_052565868.1">
    <property type="nucleotide sequence ID" value="NZ_JXUW01000010.1"/>
</dbReference>
<name>A0A0D8FUB4_9ACTN</name>
<reference evidence="2 3" key="1">
    <citation type="submission" date="2015-01" db="EMBL/GenBank/DDBJ databases">
        <title>Draft genome of the acidophilic iron oxidizer Ferrimicrobium acidiphilum strain T23.</title>
        <authorList>
            <person name="Poehlein A."/>
            <person name="Eisen S."/>
            <person name="Schloemann M."/>
            <person name="Johnson B.D."/>
            <person name="Daniel R."/>
            <person name="Muehling M."/>
        </authorList>
    </citation>
    <scope>NUCLEOTIDE SEQUENCE [LARGE SCALE GENOMIC DNA]</scope>
    <source>
        <strain evidence="2 3">T23</strain>
    </source>
</reference>
<keyword evidence="1" id="KW-0812">Transmembrane</keyword>
<feature type="transmembrane region" description="Helical" evidence="1">
    <location>
        <begin position="20"/>
        <end position="52"/>
    </location>
</feature>
<evidence type="ECO:0000313" key="3">
    <source>
        <dbReference type="Proteomes" id="UP000032336"/>
    </source>
</evidence>
<sequence>MRELKLFDRTQPQTLQIGVLLLYLNAALAILAVLFGGGLSIPILLLDILLPLGGAYGVANSRKYGYYAAVVATGIPLLLLIYLVFTAGLSSLFGAQLLNVVLTVVMFALFIHPQSRLYAKTWFH</sequence>
<comment type="caution">
    <text evidence="2">The sequence shown here is derived from an EMBL/GenBank/DDBJ whole genome shotgun (WGS) entry which is preliminary data.</text>
</comment>
<evidence type="ECO:0000313" key="2">
    <source>
        <dbReference type="EMBL" id="KJE76865.1"/>
    </source>
</evidence>
<dbReference type="EMBL" id="JXUW01000010">
    <property type="protein sequence ID" value="KJE76865.1"/>
    <property type="molecule type" value="Genomic_DNA"/>
</dbReference>